<evidence type="ECO:0008006" key="4">
    <source>
        <dbReference type="Google" id="ProtNLM"/>
    </source>
</evidence>
<dbReference type="NCBIfam" id="TIGR02548">
    <property type="entry name" value="casB_cse2"/>
    <property type="match status" value="1"/>
</dbReference>
<name>M3FVU8_9ACTN</name>
<organism evidence="2 3">
    <name type="scientific">Streptomyces bottropensis ATCC 25435</name>
    <dbReference type="NCBI Taxonomy" id="1054862"/>
    <lineage>
        <taxon>Bacteria</taxon>
        <taxon>Bacillati</taxon>
        <taxon>Actinomycetota</taxon>
        <taxon>Actinomycetes</taxon>
        <taxon>Kitasatosporales</taxon>
        <taxon>Streptomycetaceae</taxon>
        <taxon>Streptomyces</taxon>
    </lineage>
</organism>
<protein>
    <recommendedName>
        <fullName evidence="4">Type I-E CRISPR-associated protein Cse2/CasB</fullName>
    </recommendedName>
</protein>
<dbReference type="InterPro" id="IPR013382">
    <property type="entry name" value="CRISPR-assoc_prot_Cse2"/>
</dbReference>
<dbReference type="Gene3D" id="1.10.520.40">
    <property type="entry name" value="CRISPR-associated protein Cse2"/>
    <property type="match status" value="1"/>
</dbReference>
<reference evidence="3" key="1">
    <citation type="journal article" date="2013" name="Genome Announc.">
        <title>Draft Genome Sequence of Streptomyces bottropensis ATCC 25435, a Bottromycin-Producing Actinomycete.</title>
        <authorList>
            <person name="Zhang H."/>
            <person name="Zhou W."/>
            <person name="Zhuang Y."/>
            <person name="Liang X."/>
            <person name="Liu T."/>
        </authorList>
    </citation>
    <scope>NUCLEOTIDE SEQUENCE [LARGE SCALE GENOMIC DNA]</scope>
    <source>
        <strain evidence="3">ATCC 25435</strain>
    </source>
</reference>
<dbReference type="CDD" id="cd09670">
    <property type="entry name" value="Cse2_I-E"/>
    <property type="match status" value="1"/>
</dbReference>
<dbReference type="GeneID" id="96268762"/>
<gene>
    <name evidence="2" type="ORF">SBD_2254</name>
</gene>
<evidence type="ECO:0000256" key="1">
    <source>
        <dbReference type="SAM" id="MobiDB-lite"/>
    </source>
</evidence>
<feature type="region of interest" description="Disordered" evidence="1">
    <location>
        <begin position="88"/>
        <end position="127"/>
    </location>
</feature>
<dbReference type="RefSeq" id="WP_005477411.1">
    <property type="nucleotide sequence ID" value="NZ_KB405064.1"/>
</dbReference>
<accession>M3FVU8</accession>
<evidence type="ECO:0000313" key="2">
    <source>
        <dbReference type="EMBL" id="EMF56344.1"/>
    </source>
</evidence>
<dbReference type="Proteomes" id="UP000030760">
    <property type="component" value="Unassembled WGS sequence"/>
</dbReference>
<dbReference type="InterPro" id="IPR038287">
    <property type="entry name" value="Cse2_sf"/>
</dbReference>
<dbReference type="Pfam" id="PF09485">
    <property type="entry name" value="CRISPR_Cse2"/>
    <property type="match status" value="1"/>
</dbReference>
<dbReference type="EMBL" id="KB405064">
    <property type="protein sequence ID" value="EMF56344.1"/>
    <property type="molecule type" value="Genomic_DNA"/>
</dbReference>
<dbReference type="AlphaFoldDB" id="M3FVU8"/>
<evidence type="ECO:0000313" key="3">
    <source>
        <dbReference type="Proteomes" id="UP000030760"/>
    </source>
</evidence>
<proteinExistence type="predicted"/>
<sequence length="242" mass="26992">MTTQTVTDDRTNTPRQRLVAFTRWIEELCRDDPGARTALRSGLRRGLDDVPRMHRFVSPWLPRNGQVPQSEQRAYYAVAAMIAAQPRTSYATPDTDTDTATATDSAPVSDPGSGSEAAASERAPAPRYGQSLGHAFALAVTESPGREREMRESTAETRLNLLTRQSLNGLHRHLPAAVGYLRETGVHIDWAQMLSDLAAWPAHSKTISRRWLQHYYMQRTKALREHADRADQTETEADNPTG</sequence>